<dbReference type="PROSITE" id="PS50878">
    <property type="entry name" value="RT_POL"/>
    <property type="match status" value="1"/>
</dbReference>
<keyword evidence="3" id="KW-0548">Nucleotidyltransferase</keyword>
<dbReference type="Proteomes" id="UP001156560">
    <property type="component" value="Chromosome 1"/>
</dbReference>
<dbReference type="EMBL" id="CP114194">
    <property type="protein sequence ID" value="WAT91050.1"/>
    <property type="molecule type" value="Genomic_DNA"/>
</dbReference>
<dbReference type="SUPFAM" id="SSF56672">
    <property type="entry name" value="DNA/RNA polymerases"/>
    <property type="match status" value="1"/>
</dbReference>
<evidence type="ECO:0000256" key="8">
    <source>
        <dbReference type="ARBA" id="ARBA00034120"/>
    </source>
</evidence>
<dbReference type="GO" id="GO:0003964">
    <property type="term" value="F:RNA-directed DNA polymerase activity"/>
    <property type="evidence" value="ECO:0007669"/>
    <property type="project" value="UniProtKB-KW"/>
</dbReference>
<dbReference type="InterPro" id="IPR043502">
    <property type="entry name" value="DNA/RNA_pol_sf"/>
</dbReference>
<dbReference type="PANTHER" id="PTHR34047:SF7">
    <property type="entry name" value="RNA-DIRECTED DNA POLYMERASE"/>
    <property type="match status" value="1"/>
</dbReference>
<proteinExistence type="inferred from homology"/>
<dbReference type="Gene3D" id="3.30.70.270">
    <property type="match status" value="1"/>
</dbReference>
<comment type="similarity">
    <text evidence="8">Belongs to the bacterial reverse transcriptase family.</text>
</comment>
<keyword evidence="4" id="KW-0479">Metal-binding</keyword>
<evidence type="ECO:0000256" key="1">
    <source>
        <dbReference type="ARBA" id="ARBA00012493"/>
    </source>
</evidence>
<dbReference type="PANTHER" id="PTHR34047">
    <property type="entry name" value="NUCLEAR INTRON MATURASE 1, MITOCHONDRIAL-RELATED"/>
    <property type="match status" value="1"/>
</dbReference>
<dbReference type="GO" id="GO:0051607">
    <property type="term" value="P:defense response to virus"/>
    <property type="evidence" value="ECO:0007669"/>
    <property type="project" value="UniProtKB-KW"/>
</dbReference>
<evidence type="ECO:0000313" key="12">
    <source>
        <dbReference type="Proteomes" id="UP001156560"/>
    </source>
</evidence>
<evidence type="ECO:0000256" key="6">
    <source>
        <dbReference type="ARBA" id="ARBA00022918"/>
    </source>
</evidence>
<keyword evidence="5" id="KW-0460">Magnesium</keyword>
<dbReference type="CDD" id="cd03487">
    <property type="entry name" value="RT_Bac_retron_II"/>
    <property type="match status" value="1"/>
</dbReference>
<name>A0AA47L7F6_VIBPH</name>
<feature type="domain" description="Reverse transcriptase" evidence="10">
    <location>
        <begin position="1"/>
        <end position="239"/>
    </location>
</feature>
<dbReference type="AlphaFoldDB" id="A0AA47L7F6"/>
<dbReference type="Pfam" id="PF00078">
    <property type="entry name" value="RVT_1"/>
    <property type="match status" value="1"/>
</dbReference>
<accession>A0AA47L7F6</accession>
<gene>
    <name evidence="11" type="ORF">O1Q84_04315</name>
</gene>
<reference evidence="11" key="1">
    <citation type="submission" date="2022-12" db="EMBL/GenBank/DDBJ databases">
        <title>Vibrio parahaemolyticus become highly virulent by producing novel Tc toxins.</title>
        <authorList>
            <person name="Yang F."/>
            <person name="You Y."/>
            <person name="Lai Q."/>
            <person name="Xu L."/>
            <person name="Li F."/>
        </authorList>
    </citation>
    <scope>NUCLEOTIDE SEQUENCE</scope>
    <source>
        <strain evidence="11">Vp-HL-202005</strain>
    </source>
</reference>
<dbReference type="RefSeq" id="WP_180766710.1">
    <property type="nucleotide sequence ID" value="NZ_CP114194.1"/>
</dbReference>
<protein>
    <recommendedName>
        <fullName evidence="1">RNA-directed DNA polymerase</fullName>
        <ecNumber evidence="1">2.7.7.49</ecNumber>
    </recommendedName>
</protein>
<evidence type="ECO:0000256" key="9">
    <source>
        <dbReference type="ARBA" id="ARBA00048173"/>
    </source>
</evidence>
<evidence type="ECO:0000256" key="7">
    <source>
        <dbReference type="ARBA" id="ARBA00023118"/>
    </source>
</evidence>
<evidence type="ECO:0000256" key="2">
    <source>
        <dbReference type="ARBA" id="ARBA00022679"/>
    </source>
</evidence>
<keyword evidence="6 11" id="KW-0695">RNA-directed DNA polymerase</keyword>
<dbReference type="PRINTS" id="PR00866">
    <property type="entry name" value="RNADNAPOLMS"/>
</dbReference>
<evidence type="ECO:0000259" key="10">
    <source>
        <dbReference type="PROSITE" id="PS50878"/>
    </source>
</evidence>
<dbReference type="GO" id="GO:0003723">
    <property type="term" value="F:RNA binding"/>
    <property type="evidence" value="ECO:0007669"/>
    <property type="project" value="InterPro"/>
</dbReference>
<dbReference type="InterPro" id="IPR051083">
    <property type="entry name" value="GrpII_Intron_Splice-Mob/Def"/>
</dbReference>
<organism evidence="11 12">
    <name type="scientific">Vibrio parahaemolyticus</name>
    <dbReference type="NCBI Taxonomy" id="670"/>
    <lineage>
        <taxon>Bacteria</taxon>
        <taxon>Pseudomonadati</taxon>
        <taxon>Pseudomonadota</taxon>
        <taxon>Gammaproteobacteria</taxon>
        <taxon>Vibrionales</taxon>
        <taxon>Vibrionaceae</taxon>
        <taxon>Vibrio</taxon>
    </lineage>
</organism>
<keyword evidence="2" id="KW-0808">Transferase</keyword>
<sequence length="332" mass="38782">MSYIKHRRTLEEVFKSTFHSKLAFEDFIGINICDEYSVSTYKKREVFSPSDKLKKIHRFINGSVLEYADFNRDVVYSYLKGRSVRDAVEVHSKSQFYYQTDIYNFFGSISPSNVKKSIENQFSNVPISDIKDYQGFLFSLFVVDGKLPIGFSTSPLLSNICLRDFDNALNQYCIENSYRYTRYSDDIIISSDNQFCIDKLSKHIQNFLLQYVNENTKINKSKTKVHTKGDKFNILGYNILPNDEVTISSKDKKEAEILLHFYLNDLDKFDDYVRKNIYPRFKTSSDKSMREIGTSSLSGRLIGINAMDKKYLTKLRKKYGNTLIDMFLRKTV</sequence>
<dbReference type="GO" id="GO:0046872">
    <property type="term" value="F:metal ion binding"/>
    <property type="evidence" value="ECO:0007669"/>
    <property type="project" value="UniProtKB-KW"/>
</dbReference>
<dbReference type="EC" id="2.7.7.49" evidence="1"/>
<evidence type="ECO:0000256" key="3">
    <source>
        <dbReference type="ARBA" id="ARBA00022695"/>
    </source>
</evidence>
<comment type="catalytic activity">
    <reaction evidence="9">
        <text>DNA(n) + a 2'-deoxyribonucleoside 5'-triphosphate = DNA(n+1) + diphosphate</text>
        <dbReference type="Rhea" id="RHEA:22508"/>
        <dbReference type="Rhea" id="RHEA-COMP:17339"/>
        <dbReference type="Rhea" id="RHEA-COMP:17340"/>
        <dbReference type="ChEBI" id="CHEBI:33019"/>
        <dbReference type="ChEBI" id="CHEBI:61560"/>
        <dbReference type="ChEBI" id="CHEBI:173112"/>
        <dbReference type="EC" id="2.7.7.49"/>
    </reaction>
</comment>
<evidence type="ECO:0000313" key="11">
    <source>
        <dbReference type="EMBL" id="WAT91050.1"/>
    </source>
</evidence>
<keyword evidence="7" id="KW-0051">Antiviral defense</keyword>
<dbReference type="InterPro" id="IPR043128">
    <property type="entry name" value="Rev_trsase/Diguanyl_cyclase"/>
</dbReference>
<evidence type="ECO:0000256" key="4">
    <source>
        <dbReference type="ARBA" id="ARBA00022723"/>
    </source>
</evidence>
<evidence type="ECO:0000256" key="5">
    <source>
        <dbReference type="ARBA" id="ARBA00022842"/>
    </source>
</evidence>
<dbReference type="InterPro" id="IPR000477">
    <property type="entry name" value="RT_dom"/>
</dbReference>
<dbReference type="InterPro" id="IPR000123">
    <property type="entry name" value="Reverse_transcriptase_msDNA"/>
</dbReference>